<proteinExistence type="predicted"/>
<gene>
    <name evidence="1" type="ORF">NHN17_21490</name>
</gene>
<evidence type="ECO:0000313" key="2">
    <source>
        <dbReference type="Proteomes" id="UP001524460"/>
    </source>
</evidence>
<reference evidence="1 2" key="1">
    <citation type="submission" date="2022-07" db="EMBL/GenBank/DDBJ databases">
        <title>Photobacterium pectinilyticum sp. nov., a marine bacterium isolated from surface seawater of Qingdao offshore.</title>
        <authorList>
            <person name="Wang X."/>
        </authorList>
    </citation>
    <scope>NUCLEOTIDE SEQUENCE [LARGE SCALE GENOMIC DNA]</scope>
    <source>
        <strain evidence="1 2">ZSDE20</strain>
    </source>
</reference>
<sequence>MSNEFFHCIKELTPISGVVHIDTINNGGKQKSLYMEKGFFPSRGFIIIAEGGAMGSLVFTEPLTLTQAKELLQSE</sequence>
<keyword evidence="2" id="KW-1185">Reference proteome</keyword>
<protein>
    <submittedName>
        <fullName evidence="1">Uncharacterized protein</fullName>
    </submittedName>
</protein>
<evidence type="ECO:0000313" key="1">
    <source>
        <dbReference type="EMBL" id="MCQ1060623.1"/>
    </source>
</evidence>
<accession>A0ABT1N789</accession>
<dbReference type="EMBL" id="JANEYT010000079">
    <property type="protein sequence ID" value="MCQ1060623.1"/>
    <property type="molecule type" value="Genomic_DNA"/>
</dbReference>
<comment type="caution">
    <text evidence="1">The sequence shown here is derived from an EMBL/GenBank/DDBJ whole genome shotgun (WGS) entry which is preliminary data.</text>
</comment>
<name>A0ABT1N789_9GAMM</name>
<dbReference type="Proteomes" id="UP001524460">
    <property type="component" value="Unassembled WGS sequence"/>
</dbReference>
<organism evidence="1 2">
    <name type="scientific">Photobacterium pectinilyticum</name>
    <dbReference type="NCBI Taxonomy" id="2906793"/>
    <lineage>
        <taxon>Bacteria</taxon>
        <taxon>Pseudomonadati</taxon>
        <taxon>Pseudomonadota</taxon>
        <taxon>Gammaproteobacteria</taxon>
        <taxon>Vibrionales</taxon>
        <taxon>Vibrionaceae</taxon>
        <taxon>Photobacterium</taxon>
    </lineage>
</organism>
<dbReference type="RefSeq" id="WP_255044703.1">
    <property type="nucleotide sequence ID" value="NZ_JANEYT010000079.1"/>
</dbReference>